<dbReference type="EMBL" id="ML733465">
    <property type="protein sequence ID" value="KAB8217314.1"/>
    <property type="molecule type" value="Genomic_DNA"/>
</dbReference>
<dbReference type="Proteomes" id="UP000326799">
    <property type="component" value="Unassembled WGS sequence"/>
</dbReference>
<evidence type="ECO:0000313" key="2">
    <source>
        <dbReference type="EMBL" id="KAB8217314.1"/>
    </source>
</evidence>
<name>A0A5N6EKK3_9EURO</name>
<evidence type="ECO:0000256" key="1">
    <source>
        <dbReference type="SAM" id="Phobius"/>
    </source>
</evidence>
<dbReference type="AlphaFoldDB" id="A0A5N6EKK3"/>
<gene>
    <name evidence="2" type="ORF">BDV33DRAFT_177308</name>
</gene>
<protein>
    <submittedName>
        <fullName evidence="2">Uncharacterized protein</fullName>
    </submittedName>
</protein>
<reference evidence="2 3" key="1">
    <citation type="submission" date="2019-04" db="EMBL/GenBank/DDBJ databases">
        <title>Fungal friends and foes A comparative genomics study of 23 Aspergillus species from section Flavi.</title>
        <authorList>
            <consortium name="DOE Joint Genome Institute"/>
            <person name="Kjaerbolling I."/>
            <person name="Vesth T.C."/>
            <person name="Frisvad J.C."/>
            <person name="Nybo J.L."/>
            <person name="Theobald S."/>
            <person name="Kildgaard S."/>
            <person name="Petersen T.I."/>
            <person name="Kuo A."/>
            <person name="Sato A."/>
            <person name="Lyhne E.K."/>
            <person name="Kogle M.E."/>
            <person name="Wiebenga A."/>
            <person name="Kun R.S."/>
            <person name="Lubbers R.J."/>
            <person name="Makela M.R."/>
            <person name="Barry K."/>
            <person name="Chovatia M."/>
            <person name="Clum A."/>
            <person name="Daum C."/>
            <person name="Haridas S."/>
            <person name="He G."/>
            <person name="LaButti K."/>
            <person name="Lipzen A."/>
            <person name="Mondo S."/>
            <person name="Pangilinan J."/>
            <person name="Riley R."/>
            <person name="Salamov A."/>
            <person name="Simmons B.A."/>
            <person name="Magnuson J.K."/>
            <person name="Henrissat B."/>
            <person name="Mortensen U.H."/>
            <person name="Larsen T.O."/>
            <person name="De vries R.P."/>
            <person name="Grigoriev I.V."/>
            <person name="Machida M."/>
            <person name="Baker S.E."/>
            <person name="Andersen M.R."/>
        </authorList>
    </citation>
    <scope>NUCLEOTIDE SEQUENCE [LARGE SCALE GENOMIC DNA]</scope>
    <source>
        <strain evidence="2 3">CBS 126849</strain>
    </source>
</reference>
<sequence length="59" mass="6724">MRGISGSLPPSIRFQNNFLNSPRLILLFILLDMLLPTFLVASQDRSWHVMQHMVSNGNV</sequence>
<keyword evidence="3" id="KW-1185">Reference proteome</keyword>
<evidence type="ECO:0000313" key="3">
    <source>
        <dbReference type="Proteomes" id="UP000326799"/>
    </source>
</evidence>
<organism evidence="2 3">
    <name type="scientific">Aspergillus novoparasiticus</name>
    <dbReference type="NCBI Taxonomy" id="986946"/>
    <lineage>
        <taxon>Eukaryota</taxon>
        <taxon>Fungi</taxon>
        <taxon>Dikarya</taxon>
        <taxon>Ascomycota</taxon>
        <taxon>Pezizomycotina</taxon>
        <taxon>Eurotiomycetes</taxon>
        <taxon>Eurotiomycetidae</taxon>
        <taxon>Eurotiales</taxon>
        <taxon>Aspergillaceae</taxon>
        <taxon>Aspergillus</taxon>
        <taxon>Aspergillus subgen. Circumdati</taxon>
    </lineage>
</organism>
<keyword evidence="1" id="KW-0472">Membrane</keyword>
<keyword evidence="1" id="KW-0812">Transmembrane</keyword>
<proteinExistence type="predicted"/>
<keyword evidence="1" id="KW-1133">Transmembrane helix</keyword>
<accession>A0A5N6EKK3</accession>
<feature type="transmembrane region" description="Helical" evidence="1">
    <location>
        <begin position="24"/>
        <end position="41"/>
    </location>
</feature>